<evidence type="ECO:0000256" key="3">
    <source>
        <dbReference type="SAM" id="Phobius"/>
    </source>
</evidence>
<dbReference type="InterPro" id="IPR050768">
    <property type="entry name" value="UPF0353/GerABKA_families"/>
</dbReference>
<dbReference type="PANTHER" id="PTHR22550">
    <property type="entry name" value="SPORE GERMINATION PROTEIN"/>
    <property type="match status" value="1"/>
</dbReference>
<organism evidence="5 6">
    <name type="scientific">Aliiglaciecola litoralis</name>
    <dbReference type="NCBI Taxonomy" id="582857"/>
    <lineage>
        <taxon>Bacteria</taxon>
        <taxon>Pseudomonadati</taxon>
        <taxon>Pseudomonadota</taxon>
        <taxon>Gammaproteobacteria</taxon>
        <taxon>Alteromonadales</taxon>
        <taxon>Alteromonadaceae</taxon>
        <taxon>Aliiglaciecola</taxon>
    </lineage>
</organism>
<dbReference type="Proteomes" id="UP001500359">
    <property type="component" value="Unassembled WGS sequence"/>
</dbReference>
<keyword evidence="3" id="KW-0812">Transmembrane</keyword>
<keyword evidence="3" id="KW-0472">Membrane</keyword>
<feature type="transmembrane region" description="Helical" evidence="3">
    <location>
        <begin position="63"/>
        <end position="82"/>
    </location>
</feature>
<evidence type="ECO:0000259" key="4">
    <source>
        <dbReference type="PROSITE" id="PS50234"/>
    </source>
</evidence>
<dbReference type="RefSeq" id="WP_343856462.1">
    <property type="nucleotide sequence ID" value="NZ_BAAAFD010000001.1"/>
</dbReference>
<keyword evidence="3" id="KW-1133">Transmembrane helix</keyword>
<evidence type="ECO:0000256" key="2">
    <source>
        <dbReference type="SAM" id="MobiDB-lite"/>
    </source>
</evidence>
<sequence length="620" mass="69949">MIDFNLFHFLRPEWFWALIPMAVLLVLAALLHRNQSGWQGVLPAHLYRHLVTSQGIQKRRPPLSLVAIAWLIAVTALAGPTWQQLPQPVYQLNAGKVVLIDMSMSMRATDLKPDRLTLAKYKAIDLINEIAEGDVGLVAYAGDAFRISPLSADAQNLTTLLPSLSPEIMPVAGSDPALGIKMAAKLLNAAGYFEGDIYWITDGVEMSQLAELNEMLESLPYRISILGVGTAEGAPIQLLDGDFLKDSRGGIVIPKMNQQLLAGLARKSGGKYTNLSVDDTDINYLVDQQLLEREADQSKTNNDRFGDQWQEDGPYLLLLLLPLAAFAFRRGYIVVIMLTLMSSSMLPTQVQAAQWSDWFKNDDQQAKEAFEQQQYAEAAQQFNDPLWQGAALYRSEDYAAAVDAFSKIDTPQGWYNKGNALAQLGELDKAIEAYNKVLDTQPEHEDALRNKALLEELKKQQEQQQQQNTDSEQNQQQDQNQDSNEGQSEQQDQQTQQQNSDQQDSAESQQSQNQQDQSQQQDSPEQQGEQDQDQESQSEQQQQNEGEAQQSDAEEQQAQAQQAEVSEQPLTDEEREQMQRLENLLKKVPDDPAFLLKRKMMLENQQRRRERAPSQTKRTW</sequence>
<dbReference type="PANTHER" id="PTHR22550:SF14">
    <property type="entry name" value="VWFA DOMAIN-CONTAINING PROTEIN"/>
    <property type="match status" value="1"/>
</dbReference>
<reference evidence="6" key="1">
    <citation type="journal article" date="2019" name="Int. J. Syst. Evol. Microbiol.">
        <title>The Global Catalogue of Microorganisms (GCM) 10K type strain sequencing project: providing services to taxonomists for standard genome sequencing and annotation.</title>
        <authorList>
            <consortium name="The Broad Institute Genomics Platform"/>
            <consortium name="The Broad Institute Genome Sequencing Center for Infectious Disease"/>
            <person name="Wu L."/>
            <person name="Ma J."/>
        </authorList>
    </citation>
    <scope>NUCLEOTIDE SEQUENCE [LARGE SCALE GENOMIC DNA]</scope>
    <source>
        <strain evidence="6">JCM 15896</strain>
    </source>
</reference>
<feature type="domain" description="VWFA" evidence="4">
    <location>
        <begin position="95"/>
        <end position="294"/>
    </location>
</feature>
<protein>
    <recommendedName>
        <fullName evidence="4">VWFA domain-containing protein</fullName>
    </recommendedName>
</protein>
<keyword evidence="1" id="KW-0802">TPR repeat</keyword>
<dbReference type="SMART" id="SM00028">
    <property type="entry name" value="TPR"/>
    <property type="match status" value="1"/>
</dbReference>
<gene>
    <name evidence="5" type="ORF">GCM10009114_06740</name>
</gene>
<feature type="transmembrane region" description="Helical" evidence="3">
    <location>
        <begin position="14"/>
        <end position="31"/>
    </location>
</feature>
<dbReference type="InterPro" id="IPR011990">
    <property type="entry name" value="TPR-like_helical_dom_sf"/>
</dbReference>
<comment type="caution">
    <text evidence="5">The sequence shown here is derived from an EMBL/GenBank/DDBJ whole genome shotgun (WGS) entry which is preliminary data.</text>
</comment>
<dbReference type="Pfam" id="PF00515">
    <property type="entry name" value="TPR_1"/>
    <property type="match status" value="1"/>
</dbReference>
<dbReference type="PROSITE" id="PS50234">
    <property type="entry name" value="VWFA"/>
    <property type="match status" value="1"/>
</dbReference>
<feature type="repeat" description="TPR" evidence="1">
    <location>
        <begin position="411"/>
        <end position="444"/>
    </location>
</feature>
<dbReference type="Gene3D" id="1.25.40.10">
    <property type="entry name" value="Tetratricopeptide repeat domain"/>
    <property type="match status" value="1"/>
</dbReference>
<proteinExistence type="predicted"/>
<feature type="region of interest" description="Disordered" evidence="2">
    <location>
        <begin position="458"/>
        <end position="586"/>
    </location>
</feature>
<feature type="compositionally biased region" description="Basic and acidic residues" evidence="2">
    <location>
        <begin position="576"/>
        <end position="586"/>
    </location>
</feature>
<evidence type="ECO:0000313" key="6">
    <source>
        <dbReference type="Proteomes" id="UP001500359"/>
    </source>
</evidence>
<dbReference type="EMBL" id="BAAAFD010000001">
    <property type="protein sequence ID" value="GAA0853593.1"/>
    <property type="molecule type" value="Genomic_DNA"/>
</dbReference>
<evidence type="ECO:0000313" key="5">
    <source>
        <dbReference type="EMBL" id="GAA0853593.1"/>
    </source>
</evidence>
<dbReference type="InterPro" id="IPR036465">
    <property type="entry name" value="vWFA_dom_sf"/>
</dbReference>
<dbReference type="SUPFAM" id="SSF53300">
    <property type="entry name" value="vWA-like"/>
    <property type="match status" value="1"/>
</dbReference>
<dbReference type="Gene3D" id="3.40.50.410">
    <property type="entry name" value="von Willebrand factor, type A domain"/>
    <property type="match status" value="1"/>
</dbReference>
<feature type="compositionally biased region" description="Low complexity" evidence="2">
    <location>
        <begin position="537"/>
        <end position="568"/>
    </location>
</feature>
<dbReference type="InterPro" id="IPR002035">
    <property type="entry name" value="VWF_A"/>
</dbReference>
<keyword evidence="6" id="KW-1185">Reference proteome</keyword>
<name>A0ABP3WPW3_9ALTE</name>
<dbReference type="PROSITE" id="PS50005">
    <property type="entry name" value="TPR"/>
    <property type="match status" value="1"/>
</dbReference>
<accession>A0ABP3WPW3</accession>
<feature type="compositionally biased region" description="Low complexity" evidence="2">
    <location>
        <begin position="462"/>
        <end position="527"/>
    </location>
</feature>
<dbReference type="SUPFAM" id="SSF48452">
    <property type="entry name" value="TPR-like"/>
    <property type="match status" value="1"/>
</dbReference>
<dbReference type="InterPro" id="IPR019734">
    <property type="entry name" value="TPR_rpt"/>
</dbReference>
<dbReference type="PROSITE" id="PS50293">
    <property type="entry name" value="TPR_REGION"/>
    <property type="match status" value="1"/>
</dbReference>
<evidence type="ECO:0000256" key="1">
    <source>
        <dbReference type="PROSITE-ProRule" id="PRU00339"/>
    </source>
</evidence>
<dbReference type="Pfam" id="PF13519">
    <property type="entry name" value="VWA_2"/>
    <property type="match status" value="1"/>
</dbReference>